<dbReference type="AlphaFoldDB" id="A0A2I1G5C3"/>
<dbReference type="VEuPathDB" id="FungiDB:FUN_006414"/>
<dbReference type="VEuPathDB" id="FungiDB:RhiirFUN_010326"/>
<protein>
    <submittedName>
        <fullName evidence="2">Uncharacterized protein</fullName>
    </submittedName>
</protein>
<proteinExistence type="predicted"/>
<organism evidence="2 3">
    <name type="scientific">Rhizophagus irregularis</name>
    <dbReference type="NCBI Taxonomy" id="588596"/>
    <lineage>
        <taxon>Eukaryota</taxon>
        <taxon>Fungi</taxon>
        <taxon>Fungi incertae sedis</taxon>
        <taxon>Mucoromycota</taxon>
        <taxon>Glomeromycotina</taxon>
        <taxon>Glomeromycetes</taxon>
        <taxon>Glomerales</taxon>
        <taxon>Glomeraceae</taxon>
        <taxon>Rhizophagus</taxon>
    </lineage>
</organism>
<dbReference type="VEuPathDB" id="FungiDB:RhiirA1_452132"/>
<dbReference type="EMBL" id="LLXI01000168">
    <property type="protein sequence ID" value="PKY41823.1"/>
    <property type="molecule type" value="Genomic_DNA"/>
</dbReference>
<evidence type="ECO:0000313" key="2">
    <source>
        <dbReference type="EMBL" id="PKY41823.1"/>
    </source>
</evidence>
<keyword evidence="3" id="KW-1185">Reference proteome</keyword>
<feature type="compositionally biased region" description="Acidic residues" evidence="1">
    <location>
        <begin position="74"/>
        <end position="88"/>
    </location>
</feature>
<comment type="caution">
    <text evidence="2">The sequence shown here is derived from an EMBL/GenBank/DDBJ whole genome shotgun (WGS) entry which is preliminary data.</text>
</comment>
<feature type="region of interest" description="Disordered" evidence="1">
    <location>
        <begin position="74"/>
        <end position="101"/>
    </location>
</feature>
<evidence type="ECO:0000256" key="1">
    <source>
        <dbReference type="SAM" id="MobiDB-lite"/>
    </source>
</evidence>
<dbReference type="Proteomes" id="UP000234323">
    <property type="component" value="Unassembled WGS sequence"/>
</dbReference>
<accession>A0A2I1G5C3</accession>
<gene>
    <name evidence="2" type="ORF">RhiirA4_441558</name>
</gene>
<sequence length="298" mass="34053">MGKLAPDCWPFSQINEGPCAGLKKIKNDVITIILQQYVGLDKAADECGKQSRKVYTFNEDEVVGLIKLWRMDEADNNSDTEDEEEEEKPDASTSSSKSSLKRDNVLTEEVVDIINKLRTDEKIKDVRYKRVRQRFRRGTNGVFKKRYYGNAKSGNALLSSEDEQFEDALTNPKISAVSTIPRSKEEHENFHNLNSEFSERMGKFSNNSAERVQLLKLMLHNLLKSDITHPDETYGPSQLYLGFYQPSPGVFFYEYNEPDEMIDLIIMVLVVNDDNYTPDQPVQAIIDITAFDSGKEIL</sequence>
<reference evidence="2 3" key="1">
    <citation type="submission" date="2015-10" db="EMBL/GenBank/DDBJ databases">
        <title>Genome analyses suggest a sexual origin of heterokaryosis in a supposedly ancient asexual fungus.</title>
        <authorList>
            <person name="Ropars J."/>
            <person name="Sedzielewska K."/>
            <person name="Noel J."/>
            <person name="Charron P."/>
            <person name="Farinelli L."/>
            <person name="Marton T."/>
            <person name="Kruger M."/>
            <person name="Pelin A."/>
            <person name="Brachmann A."/>
            <person name="Corradi N."/>
        </authorList>
    </citation>
    <scope>NUCLEOTIDE SEQUENCE [LARGE SCALE GENOMIC DNA]</scope>
    <source>
        <strain evidence="2 3">A4</strain>
    </source>
</reference>
<evidence type="ECO:0000313" key="3">
    <source>
        <dbReference type="Proteomes" id="UP000234323"/>
    </source>
</evidence>
<name>A0A2I1G5C3_9GLOM</name>